<name>U9U6Q7_RHIID</name>
<reference evidence="1" key="1">
    <citation type="submission" date="2013-07" db="EMBL/GenBank/DDBJ databases">
        <title>The genome of an arbuscular mycorrhizal fungus provides insights into the evolution of the oldest plant symbiosis.</title>
        <authorList>
            <consortium name="DOE Joint Genome Institute"/>
            <person name="Tisserant E."/>
            <person name="Malbreil M."/>
            <person name="Kuo A."/>
            <person name="Kohler A."/>
            <person name="Symeonidi A."/>
            <person name="Balestrini R."/>
            <person name="Charron P."/>
            <person name="Duensing N."/>
            <person name="Frei-dit-Frey N."/>
            <person name="Gianinazzi-Pearson V."/>
            <person name="Gilbert B."/>
            <person name="Handa Y."/>
            <person name="Hijri M."/>
            <person name="Kaul R."/>
            <person name="Kawaguchi M."/>
            <person name="Krajinski F."/>
            <person name="Lammers P."/>
            <person name="Lapierre D."/>
            <person name="Masclaux F.G."/>
            <person name="Murat C."/>
            <person name="Morin E."/>
            <person name="Ndikumana S."/>
            <person name="Pagni M."/>
            <person name="Petitpierre D."/>
            <person name="Requena N."/>
            <person name="Rosikiewicz P."/>
            <person name="Riley R."/>
            <person name="Saito K."/>
            <person name="San Clemente H."/>
            <person name="Shapiro H."/>
            <person name="van Tuinen D."/>
            <person name="Becard G."/>
            <person name="Bonfante P."/>
            <person name="Paszkowski U."/>
            <person name="Shachar-Hill Y."/>
            <person name="Young J.P."/>
            <person name="Sanders I.R."/>
            <person name="Henrissat B."/>
            <person name="Rensing S.A."/>
            <person name="Grigoriev I.V."/>
            <person name="Corradi N."/>
            <person name="Roux C."/>
            <person name="Martin F."/>
        </authorList>
    </citation>
    <scope>NUCLEOTIDE SEQUENCE</scope>
    <source>
        <strain evidence="1">DAOM 197198</strain>
    </source>
</reference>
<evidence type="ECO:0000313" key="1">
    <source>
        <dbReference type="EMBL" id="ESA14273.1"/>
    </source>
</evidence>
<dbReference type="HOGENOM" id="CLU_3015329_0_0_1"/>
<dbReference type="EMBL" id="KI283059">
    <property type="protein sequence ID" value="ESA14273.1"/>
    <property type="molecule type" value="Genomic_DNA"/>
</dbReference>
<organism evidence="1">
    <name type="scientific">Rhizophagus irregularis (strain DAOM 181602 / DAOM 197198 / MUCL 43194)</name>
    <name type="common">Arbuscular mycorrhizal fungus</name>
    <name type="synonym">Glomus intraradices</name>
    <dbReference type="NCBI Taxonomy" id="747089"/>
    <lineage>
        <taxon>Eukaryota</taxon>
        <taxon>Fungi</taxon>
        <taxon>Fungi incertae sedis</taxon>
        <taxon>Mucoromycota</taxon>
        <taxon>Glomeromycotina</taxon>
        <taxon>Glomeromycetes</taxon>
        <taxon>Glomerales</taxon>
        <taxon>Glomeraceae</taxon>
        <taxon>Rhizophagus</taxon>
    </lineage>
</organism>
<sequence length="56" mass="6588">MVWKCPVVKLEFGFGMNSGLENVYWFHQKVEFNPLMSFDYWVTVDGSGFHLLGDKR</sequence>
<accession>U9U6Q7</accession>
<dbReference type="AlphaFoldDB" id="U9U6Q7"/>
<gene>
    <name evidence="1" type="ORF">GLOINDRAFT_25118</name>
</gene>
<proteinExistence type="predicted"/>
<protein>
    <submittedName>
        <fullName evidence="1">Uncharacterized protein</fullName>
    </submittedName>
</protein>